<name>A0AC59YRV7_RANTA</name>
<sequence>MYWVRDGAGTDLQGCRKSAVGVGKDILKRWWELGSCDHLSLLGLHAAQSLPEHRVQGHKAEEVTGGRHSRERGTRPQEATQEEEWYPGLCTLSRCLLGLGKRSKAGPEARA</sequence>
<dbReference type="Proteomes" id="UP001162501">
    <property type="component" value="Chromosome 2"/>
</dbReference>
<organism evidence="1 2">
    <name type="scientific">Rangifer tarandus platyrhynchus</name>
    <name type="common">Svalbard reindeer</name>
    <dbReference type="NCBI Taxonomy" id="3082113"/>
    <lineage>
        <taxon>Eukaryota</taxon>
        <taxon>Metazoa</taxon>
        <taxon>Chordata</taxon>
        <taxon>Craniata</taxon>
        <taxon>Vertebrata</taxon>
        <taxon>Euteleostomi</taxon>
        <taxon>Mammalia</taxon>
        <taxon>Eutheria</taxon>
        <taxon>Laurasiatheria</taxon>
        <taxon>Artiodactyla</taxon>
        <taxon>Ruminantia</taxon>
        <taxon>Pecora</taxon>
        <taxon>Cervidae</taxon>
        <taxon>Odocoileinae</taxon>
        <taxon>Rangifer</taxon>
    </lineage>
</organism>
<accession>A0AC59YRV7</accession>
<evidence type="ECO:0000313" key="2">
    <source>
        <dbReference type="Proteomes" id="UP001162501"/>
    </source>
</evidence>
<reference evidence="1" key="2">
    <citation type="submission" date="2025-03" db="EMBL/GenBank/DDBJ databases">
        <authorList>
            <consortium name="ELIXIR-Norway"/>
            <consortium name="Elixir Norway"/>
        </authorList>
    </citation>
    <scope>NUCLEOTIDE SEQUENCE</scope>
</reference>
<reference evidence="1" key="1">
    <citation type="submission" date="2023-05" db="EMBL/GenBank/DDBJ databases">
        <authorList>
            <consortium name="ELIXIR-Norway"/>
        </authorList>
    </citation>
    <scope>NUCLEOTIDE SEQUENCE</scope>
</reference>
<protein>
    <submittedName>
        <fullName evidence="1">Uncharacterized protein</fullName>
    </submittedName>
</protein>
<evidence type="ECO:0000313" key="1">
    <source>
        <dbReference type="EMBL" id="CAM9899410.1"/>
    </source>
</evidence>
<dbReference type="EMBL" id="OX596086">
    <property type="protein sequence ID" value="CAM9899410.1"/>
    <property type="molecule type" value="Genomic_DNA"/>
</dbReference>
<gene>
    <name evidence="1" type="ORF">MRATA1EN22A_LOCUS9059</name>
</gene>
<proteinExistence type="predicted"/>